<dbReference type="EMBL" id="QNRK01000015">
    <property type="protein sequence ID" value="RBP11957.1"/>
    <property type="molecule type" value="Genomic_DNA"/>
</dbReference>
<dbReference type="NCBIfam" id="TIGR02594">
    <property type="entry name" value="TIGR02594 family protein"/>
    <property type="match status" value="1"/>
</dbReference>
<evidence type="ECO:0000313" key="3">
    <source>
        <dbReference type="EMBL" id="RBP11957.1"/>
    </source>
</evidence>
<dbReference type="InterPro" id="IPR007921">
    <property type="entry name" value="CHAP_dom"/>
</dbReference>
<dbReference type="PROSITE" id="PS50911">
    <property type="entry name" value="CHAP"/>
    <property type="match status" value="1"/>
</dbReference>
<proteinExistence type="predicted"/>
<dbReference type="OrthoDB" id="7961117at2"/>
<gene>
    <name evidence="3" type="ORF">DFR50_11564</name>
</gene>
<dbReference type="InterPro" id="IPR013423">
    <property type="entry name" value="CHP02594"/>
</dbReference>
<accession>A0A366FBH4</accession>
<dbReference type="Pfam" id="PF05257">
    <property type="entry name" value="CHAP"/>
    <property type="match status" value="1"/>
</dbReference>
<organism evidence="3 4">
    <name type="scientific">Roseiarcus fermentans</name>
    <dbReference type="NCBI Taxonomy" id="1473586"/>
    <lineage>
        <taxon>Bacteria</taxon>
        <taxon>Pseudomonadati</taxon>
        <taxon>Pseudomonadota</taxon>
        <taxon>Alphaproteobacteria</taxon>
        <taxon>Hyphomicrobiales</taxon>
        <taxon>Roseiarcaceae</taxon>
        <taxon>Roseiarcus</taxon>
    </lineage>
</organism>
<evidence type="ECO:0000259" key="2">
    <source>
        <dbReference type="PROSITE" id="PS50911"/>
    </source>
</evidence>
<protein>
    <submittedName>
        <fullName evidence="3">Uncharacterized protein (TIGR02594 family)</fullName>
    </submittedName>
</protein>
<feature type="signal peptide" evidence="1">
    <location>
        <begin position="1"/>
        <end position="22"/>
    </location>
</feature>
<sequence length="175" mass="17975">MKTVMTIPAVLTALTISGAAEASGRYQPPSIASAALASASANDAAGGASALRAEASQSRGDVVAEAERWLGSRNMTGKGGPWCAHFASYVLQRTGHRPLANGMASSALGYGRRLVEPKVGALAVVTTRDGFAAHVGFVSGLRSDGSIELISGNWGRRVTDSAVSRRSVVAFVDVM</sequence>
<reference evidence="3 4" key="1">
    <citation type="submission" date="2018-06" db="EMBL/GenBank/DDBJ databases">
        <title>Genomic Encyclopedia of Type Strains, Phase IV (KMG-IV): sequencing the most valuable type-strain genomes for metagenomic binning, comparative biology and taxonomic classification.</title>
        <authorList>
            <person name="Goeker M."/>
        </authorList>
    </citation>
    <scope>NUCLEOTIDE SEQUENCE [LARGE SCALE GENOMIC DNA]</scope>
    <source>
        <strain evidence="3 4">DSM 24875</strain>
    </source>
</reference>
<dbReference type="AlphaFoldDB" id="A0A366FBH4"/>
<dbReference type="Gene3D" id="3.90.1720.10">
    <property type="entry name" value="endopeptidase domain like (from Nostoc punctiforme)"/>
    <property type="match status" value="1"/>
</dbReference>
<dbReference type="Proteomes" id="UP000253529">
    <property type="component" value="Unassembled WGS sequence"/>
</dbReference>
<name>A0A366FBH4_9HYPH</name>
<comment type="caution">
    <text evidence="3">The sequence shown here is derived from an EMBL/GenBank/DDBJ whole genome shotgun (WGS) entry which is preliminary data.</text>
</comment>
<evidence type="ECO:0000313" key="4">
    <source>
        <dbReference type="Proteomes" id="UP000253529"/>
    </source>
</evidence>
<keyword evidence="1" id="KW-0732">Signal</keyword>
<feature type="domain" description="Peptidase C51" evidence="2">
    <location>
        <begin position="58"/>
        <end position="173"/>
    </location>
</feature>
<evidence type="ECO:0000256" key="1">
    <source>
        <dbReference type="SAM" id="SignalP"/>
    </source>
</evidence>
<keyword evidence="4" id="KW-1185">Reference proteome</keyword>
<feature type="chain" id="PRO_5016652571" evidence="1">
    <location>
        <begin position="23"/>
        <end position="175"/>
    </location>
</feature>